<proteinExistence type="predicted"/>
<protein>
    <submittedName>
        <fullName evidence="1">Uncharacterized protein</fullName>
    </submittedName>
</protein>
<reference evidence="1 2" key="1">
    <citation type="submission" date="2020-08" db="EMBL/GenBank/DDBJ databases">
        <title>Genomic Encyclopedia of Type Strains, Phase IV (KMG-IV): sequencing the most valuable type-strain genomes for metagenomic binning, comparative biology and taxonomic classification.</title>
        <authorList>
            <person name="Goeker M."/>
        </authorList>
    </citation>
    <scope>NUCLEOTIDE SEQUENCE [LARGE SCALE GENOMIC DNA]</scope>
    <source>
        <strain evidence="1 2">DSM 21319</strain>
    </source>
</reference>
<comment type="caution">
    <text evidence="1">The sequence shown here is derived from an EMBL/GenBank/DDBJ whole genome shotgun (WGS) entry which is preliminary data.</text>
</comment>
<organism evidence="1 2">
    <name type="scientific">Shinella fusca</name>
    <dbReference type="NCBI Taxonomy" id="544480"/>
    <lineage>
        <taxon>Bacteria</taxon>
        <taxon>Pseudomonadati</taxon>
        <taxon>Pseudomonadota</taxon>
        <taxon>Alphaproteobacteria</taxon>
        <taxon>Hyphomicrobiales</taxon>
        <taxon>Rhizobiaceae</taxon>
        <taxon>Shinella</taxon>
    </lineage>
</organism>
<evidence type="ECO:0000313" key="2">
    <source>
        <dbReference type="Proteomes" id="UP000535406"/>
    </source>
</evidence>
<sequence length="78" mass="8187">MHEAVDGGGIRPVCLHRDDGEAVPLDEALRDGGAGAVEFRRAVARLAEEDDAAVRETVEEAGCGRHCSGRVSGVDKIC</sequence>
<keyword evidence="2" id="KW-1185">Reference proteome</keyword>
<evidence type="ECO:0000313" key="1">
    <source>
        <dbReference type="EMBL" id="MBB5042144.1"/>
    </source>
</evidence>
<name>A0A7W7YTL8_9HYPH</name>
<dbReference type="EMBL" id="JACHIK010000004">
    <property type="protein sequence ID" value="MBB5042144.1"/>
    <property type="molecule type" value="Genomic_DNA"/>
</dbReference>
<gene>
    <name evidence="1" type="ORF">HNQ66_001540</name>
</gene>
<accession>A0A7W7YTL8</accession>
<dbReference type="AlphaFoldDB" id="A0A7W7YTL8"/>
<dbReference type="Proteomes" id="UP000535406">
    <property type="component" value="Unassembled WGS sequence"/>
</dbReference>